<evidence type="ECO:0000313" key="1">
    <source>
        <dbReference type="EMBL" id="SNS05435.1"/>
    </source>
</evidence>
<dbReference type="RefSeq" id="WP_089334441.1">
    <property type="nucleotide sequence ID" value="NZ_FZNS01000021.1"/>
</dbReference>
<proteinExistence type="predicted"/>
<dbReference type="InterPro" id="IPR049676">
    <property type="entry name" value="QatC"/>
</dbReference>
<gene>
    <name evidence="1" type="ORF">SAMN06269173_12119</name>
</gene>
<dbReference type="AlphaFoldDB" id="A0A239BBQ3"/>
<name>A0A239BBQ3_9BACT</name>
<evidence type="ECO:0000313" key="2">
    <source>
        <dbReference type="Proteomes" id="UP000198310"/>
    </source>
</evidence>
<dbReference type="NCBIfam" id="NF041925">
    <property type="entry name" value="QatC"/>
    <property type="match status" value="1"/>
</dbReference>
<dbReference type="Proteomes" id="UP000198310">
    <property type="component" value="Unassembled WGS sequence"/>
</dbReference>
<keyword evidence="2" id="KW-1185">Reference proteome</keyword>
<organism evidence="1 2">
    <name type="scientific">Hymenobacter mucosus</name>
    <dbReference type="NCBI Taxonomy" id="1411120"/>
    <lineage>
        <taxon>Bacteria</taxon>
        <taxon>Pseudomonadati</taxon>
        <taxon>Bacteroidota</taxon>
        <taxon>Cytophagia</taxon>
        <taxon>Cytophagales</taxon>
        <taxon>Hymenobacteraceae</taxon>
        <taxon>Hymenobacter</taxon>
    </lineage>
</organism>
<dbReference type="EMBL" id="FZNS01000021">
    <property type="protein sequence ID" value="SNS05435.1"/>
    <property type="molecule type" value="Genomic_DNA"/>
</dbReference>
<dbReference type="Gene3D" id="3.40.50.620">
    <property type="entry name" value="HUPs"/>
    <property type="match status" value="1"/>
</dbReference>
<sequence>MPTSGIELRIGEADPGAGADRTQFANFYTFDVQRPGSGQPAISLSELLVALRRVRLQPSPLCLDWLAVACAAYAADTTVDRYTNSDDGWTRQFELFVPVSDVAQWEAQAELLATTLNFLTGDLWKLTFRPSTAAIVVARRSMQPVTYQTNTVCLFSGGMDSFLGAMKLLDSGVQPLLVGHAKSSDVSDFRNQAAEALRAHYPSLHLELIKAFVRVQKPPRTYEAVMGESTERGRSFLFLALGAACASALPGTAQKNLWIPENGFITLNLPLSPLRMGAYSTRTTHPYYLKLVQQLMDNLGLNTTVHNPFEFFTKGEMLANCSDPAFAASVNTMSCSRPATRNARLEGAGTRHCGRCVPCIIRRAALHQAGIRDDNALLPADRRYRTDIYRDILHASTAKATNKAAKGENVMALRYMLARTQADPQYLAAAIQLTGPLADPQQSLAVYQRGLAEVAAILHRVRVVE</sequence>
<dbReference type="InterPro" id="IPR014729">
    <property type="entry name" value="Rossmann-like_a/b/a_fold"/>
</dbReference>
<protein>
    <submittedName>
        <fullName evidence="1">7-cyano-7-deazaguanine synthase (Queuosine biosynthesis)</fullName>
    </submittedName>
</protein>
<dbReference type="SUPFAM" id="SSF52402">
    <property type="entry name" value="Adenine nucleotide alpha hydrolases-like"/>
    <property type="match status" value="1"/>
</dbReference>
<reference evidence="2" key="1">
    <citation type="submission" date="2017-06" db="EMBL/GenBank/DDBJ databases">
        <authorList>
            <person name="Varghese N."/>
            <person name="Submissions S."/>
        </authorList>
    </citation>
    <scope>NUCLEOTIDE SEQUENCE [LARGE SCALE GENOMIC DNA]</scope>
    <source>
        <strain evidence="2">DSM 28041</strain>
    </source>
</reference>
<accession>A0A239BBQ3</accession>